<dbReference type="PANTHER" id="PTHR31503:SF10">
    <property type="entry name" value="VNX1 PROTEIN"/>
    <property type="match status" value="1"/>
</dbReference>
<comment type="similarity">
    <text evidence="2">Belongs to the Ca(2+):cation antiporter (CaCA) (TC 2.A.19) family.</text>
</comment>
<dbReference type="OrthoDB" id="16982at2759"/>
<accession>I2H7G2</accession>
<evidence type="ECO:0000256" key="3">
    <source>
        <dbReference type="ARBA" id="ARBA00022448"/>
    </source>
</evidence>
<feature type="transmembrane region" description="Helical" evidence="9">
    <location>
        <begin position="510"/>
        <end position="532"/>
    </location>
</feature>
<dbReference type="PANTHER" id="PTHR31503">
    <property type="entry name" value="VACUOLAR CALCIUM ION TRANSPORTER"/>
    <property type="match status" value="1"/>
</dbReference>
<dbReference type="Gene3D" id="1.20.1420.30">
    <property type="entry name" value="NCX, central ion-binding region"/>
    <property type="match status" value="2"/>
</dbReference>
<evidence type="ECO:0000313" key="13">
    <source>
        <dbReference type="Proteomes" id="UP000002866"/>
    </source>
</evidence>
<dbReference type="Pfam" id="PF01699">
    <property type="entry name" value="Na_Ca_ex"/>
    <property type="match status" value="2"/>
</dbReference>
<evidence type="ECO:0000256" key="7">
    <source>
        <dbReference type="ARBA" id="ARBA00023136"/>
    </source>
</evidence>
<keyword evidence="3" id="KW-0813">Transport</keyword>
<dbReference type="HOGENOM" id="CLU_001583_0_0_1"/>
<dbReference type="GO" id="GO:0015369">
    <property type="term" value="F:calcium:proton antiporter activity"/>
    <property type="evidence" value="ECO:0007669"/>
    <property type="project" value="TreeGrafter"/>
</dbReference>
<evidence type="ECO:0000256" key="1">
    <source>
        <dbReference type="ARBA" id="ARBA00004127"/>
    </source>
</evidence>
<dbReference type="Pfam" id="PF03733">
    <property type="entry name" value="YccF"/>
    <property type="match status" value="1"/>
</dbReference>
<sequence>MQNNSSLTNILNKNQSLPNLNNDTSTHKKVRSNKISDITPNITGLAAENRSDETPWDNESGNMNSPKKDKPFIVNKLKSDFSLPQKYPVNEEQLSRQLSEMSIRERQNTINEIHPFGVKIWKPALYKKQRAVNWKAVNDTQEFYQKNIPAFVTAINLVWSVTFGLLLCLITLISSVIIYFLGGMTEKSKKYRDLLISTAFYLFHPFGTVVFLHKDKKYLLEDENDGISPEHFNAWATLHNNRLFLNHNNERIFENSLLLKSSPLDSYYGSIERHSRFQNLKKVQEFNTQNTKLPSISSNYFPLNPYINLMDKERTFDTFDVHSITENKKYRLFGRGPWSWQRLIFFLTFYTILQPFVLFVSFFCWLSVFPIPISIILWKLMYHLRKHPLALGYEKAITYESNKNITLTPHHYYPLFKKDQVKRKKILLCTFRCAGVMYYKYTIEGINVIVVNLSLVALFTILDYFYFQKYANIPILTNKLFIFLLGLISIIPLSFYIGQSIASISTQTSMGLGAVLNAFFSTIVELFLYIIALRNEKKQLVDGSIVGSILGAILLLPGIAMSTGAFKRKVQHYNPTSAGISATLLLYSIILISIPTMVYMLYKDEPLKEGSKGHLQTYNKIISNITPVESTIFFQKVLEPLSIICVILLLLAYMTGLYFTLRTHKNIIWYQQSRNSQKYENIASNEEGVLIRPENNARVHPKNNSIDTPNWSKRKSTLTLLISTLIYSIIAEILINCLNTIILQYPNIPMKLLGLILFALVPNTTEFLNAVSFSLNGNVMLSLEIGTAYALQICLLQIPFLVLYSHYFVFKVYPIPTYSLDYLDQIKFNTSFTLVFPLWDIISLIFSTLLFAYIYAEGKSNYFKGTLLILLYIAIISVFYFQTYFTV</sequence>
<dbReference type="GO" id="GO:0006874">
    <property type="term" value="P:intracellular calcium ion homeostasis"/>
    <property type="evidence" value="ECO:0007669"/>
    <property type="project" value="TreeGrafter"/>
</dbReference>
<feature type="transmembrane region" description="Helical" evidence="9">
    <location>
        <begin position="748"/>
        <end position="768"/>
    </location>
</feature>
<feature type="region of interest" description="Disordered" evidence="8">
    <location>
        <begin position="46"/>
        <end position="69"/>
    </location>
</feature>
<dbReference type="InterPro" id="IPR004837">
    <property type="entry name" value="NaCa_Exmemb"/>
</dbReference>
<comment type="subcellular location">
    <subcellularLocation>
        <location evidence="1">Endomembrane system</location>
        <topology evidence="1">Multi-pass membrane protein</topology>
    </subcellularLocation>
</comment>
<evidence type="ECO:0000256" key="4">
    <source>
        <dbReference type="ARBA" id="ARBA00022692"/>
    </source>
</evidence>
<evidence type="ECO:0000256" key="9">
    <source>
        <dbReference type="SAM" id="Phobius"/>
    </source>
</evidence>
<reference evidence="12 13" key="1">
    <citation type="journal article" date="2011" name="Proc. Natl. Acad. Sci. U.S.A.">
        <title>Evolutionary erosion of yeast sex chromosomes by mating-type switching accidents.</title>
        <authorList>
            <person name="Gordon J.L."/>
            <person name="Armisen D."/>
            <person name="Proux-Wera E."/>
            <person name="Oheigeartaigh S.S."/>
            <person name="Byrne K.P."/>
            <person name="Wolfe K.H."/>
        </authorList>
    </citation>
    <scope>NUCLEOTIDE SEQUENCE [LARGE SCALE GENOMIC DNA]</scope>
    <source>
        <strain evidence="13">ATCC 34711 / CBS 6284 / DSM 70876 / NBRC 10599 / NRRL Y-10934 / UCD 77-7</strain>
    </source>
</reference>
<feature type="region of interest" description="Disordered" evidence="8">
    <location>
        <begin position="1"/>
        <end position="30"/>
    </location>
</feature>
<dbReference type="InParanoid" id="I2H7G2"/>
<dbReference type="RefSeq" id="XP_004181833.1">
    <property type="nucleotide sequence ID" value="XM_004181785.1"/>
</dbReference>
<feature type="transmembrane region" description="Helical" evidence="9">
    <location>
        <begin position="479"/>
        <end position="498"/>
    </location>
</feature>
<evidence type="ECO:0000256" key="6">
    <source>
        <dbReference type="ARBA" id="ARBA00023065"/>
    </source>
</evidence>
<feature type="transmembrane region" description="Helical" evidence="9">
    <location>
        <begin position="578"/>
        <end position="602"/>
    </location>
</feature>
<feature type="transmembrane region" description="Helical" evidence="9">
    <location>
        <begin position="789"/>
        <end position="810"/>
    </location>
</feature>
<feature type="transmembrane region" description="Helical" evidence="9">
    <location>
        <begin position="544"/>
        <end position="566"/>
    </location>
</feature>
<feature type="transmembrane region" description="Helical" evidence="9">
    <location>
        <begin position="356"/>
        <end position="378"/>
    </location>
</feature>
<keyword evidence="13" id="KW-1185">Reference proteome</keyword>
<feature type="domain" description="Sodium/calcium exchanger membrane region" evidence="10">
    <location>
        <begin position="480"/>
        <end position="598"/>
    </location>
</feature>
<evidence type="ECO:0000256" key="2">
    <source>
        <dbReference type="ARBA" id="ARBA00008170"/>
    </source>
</evidence>
<feature type="transmembrane region" description="Helical" evidence="9">
    <location>
        <begin position="446"/>
        <end position="467"/>
    </location>
</feature>
<evidence type="ECO:0000256" key="8">
    <source>
        <dbReference type="SAM" id="MobiDB-lite"/>
    </source>
</evidence>
<evidence type="ECO:0000256" key="5">
    <source>
        <dbReference type="ARBA" id="ARBA00022989"/>
    </source>
</evidence>
<dbReference type="GeneID" id="14497471"/>
<evidence type="ECO:0000259" key="11">
    <source>
        <dbReference type="Pfam" id="PF03733"/>
    </source>
</evidence>
<feature type="transmembrane region" description="Helical" evidence="9">
    <location>
        <begin position="157"/>
        <end position="182"/>
    </location>
</feature>
<proteinExistence type="inferred from homology"/>
<feature type="transmembrane region" description="Helical" evidence="9">
    <location>
        <begin position="867"/>
        <end position="885"/>
    </location>
</feature>
<feature type="transmembrane region" description="Helical" evidence="9">
    <location>
        <begin position="194"/>
        <end position="213"/>
    </location>
</feature>
<feature type="domain" description="Inner membrane component" evidence="11">
    <location>
        <begin position="155"/>
        <end position="207"/>
    </location>
</feature>
<keyword evidence="5 9" id="KW-1133">Transmembrane helix</keyword>
<dbReference type="InterPro" id="IPR004713">
    <property type="entry name" value="CaH_exchang"/>
</dbReference>
<feature type="transmembrane region" description="Helical" evidence="9">
    <location>
        <begin position="718"/>
        <end position="742"/>
    </location>
</feature>
<dbReference type="KEGG" id="tbl:TBLA_0H00210"/>
<protein>
    <recommendedName>
        <fullName evidence="14">Sodium/calcium exchanger membrane region domain-containing protein</fullName>
    </recommendedName>
</protein>
<dbReference type="AlphaFoldDB" id="I2H7G2"/>
<evidence type="ECO:0000313" key="12">
    <source>
        <dbReference type="EMBL" id="CCH62314.1"/>
    </source>
</evidence>
<feature type="transmembrane region" description="Helical" evidence="9">
    <location>
        <begin position="641"/>
        <end position="661"/>
    </location>
</feature>
<dbReference type="InterPro" id="IPR044880">
    <property type="entry name" value="NCX_ion-bd_dom_sf"/>
</dbReference>
<dbReference type="eggNOG" id="KOG1397">
    <property type="taxonomic scope" value="Eukaryota"/>
</dbReference>
<keyword evidence="4 9" id="KW-0812">Transmembrane</keyword>
<dbReference type="EMBL" id="HE806323">
    <property type="protein sequence ID" value="CCH62314.1"/>
    <property type="molecule type" value="Genomic_DNA"/>
</dbReference>
<dbReference type="GO" id="GO:0012505">
    <property type="term" value="C:endomembrane system"/>
    <property type="evidence" value="ECO:0007669"/>
    <property type="project" value="UniProtKB-SubCell"/>
</dbReference>
<feature type="compositionally biased region" description="Polar residues" evidence="8">
    <location>
        <begin position="1"/>
        <end position="24"/>
    </location>
</feature>
<evidence type="ECO:0000259" key="10">
    <source>
        <dbReference type="Pfam" id="PF01699"/>
    </source>
</evidence>
<dbReference type="InterPro" id="IPR005185">
    <property type="entry name" value="YccF"/>
</dbReference>
<dbReference type="GO" id="GO:0005774">
    <property type="term" value="C:vacuolar membrane"/>
    <property type="evidence" value="ECO:0007669"/>
    <property type="project" value="UniProtKB-ARBA"/>
</dbReference>
<feature type="domain" description="Sodium/calcium exchanger membrane region" evidence="10">
    <location>
        <begin position="716"/>
        <end position="880"/>
    </location>
</feature>
<feature type="transmembrane region" description="Helical" evidence="9">
    <location>
        <begin position="830"/>
        <end position="855"/>
    </location>
</feature>
<keyword evidence="6" id="KW-0406">Ion transport</keyword>
<organism evidence="12 13">
    <name type="scientific">Henningerozyma blattae (strain ATCC 34711 / CBS 6284 / DSM 70876 / NBRC 10599 / NRRL Y-10934 / UCD 77-7)</name>
    <name type="common">Yeast</name>
    <name type="synonym">Tetrapisispora blattae</name>
    <dbReference type="NCBI Taxonomy" id="1071380"/>
    <lineage>
        <taxon>Eukaryota</taxon>
        <taxon>Fungi</taxon>
        <taxon>Dikarya</taxon>
        <taxon>Ascomycota</taxon>
        <taxon>Saccharomycotina</taxon>
        <taxon>Saccharomycetes</taxon>
        <taxon>Saccharomycetales</taxon>
        <taxon>Saccharomycetaceae</taxon>
        <taxon>Henningerozyma</taxon>
    </lineage>
</organism>
<evidence type="ECO:0008006" key="14">
    <source>
        <dbReference type="Google" id="ProtNLM"/>
    </source>
</evidence>
<dbReference type="Proteomes" id="UP000002866">
    <property type="component" value="Chromosome 8"/>
</dbReference>
<gene>
    <name evidence="12" type="primary">TBLA0H00210</name>
    <name evidence="12" type="ORF">TBLA_0H00210</name>
</gene>
<name>I2H7G2_HENB6</name>
<keyword evidence="7 9" id="KW-0472">Membrane</keyword>